<dbReference type="GO" id="GO:0005509">
    <property type="term" value="F:calcium ion binding"/>
    <property type="evidence" value="ECO:0007669"/>
    <property type="project" value="InterPro"/>
</dbReference>
<dbReference type="Proteomes" id="UP000183107">
    <property type="component" value="Unassembled WGS sequence"/>
</dbReference>
<evidence type="ECO:0000256" key="1">
    <source>
        <dbReference type="SAM" id="MobiDB-lite"/>
    </source>
</evidence>
<proteinExistence type="predicted"/>
<keyword evidence="5" id="KW-1185">Reference proteome</keyword>
<dbReference type="PROSITE" id="PS00018">
    <property type="entry name" value="EF_HAND_1"/>
    <property type="match status" value="1"/>
</dbReference>
<evidence type="ECO:0000313" key="5">
    <source>
        <dbReference type="Proteomes" id="UP000183107"/>
    </source>
</evidence>
<gene>
    <name evidence="4" type="ORF">SAMN05216386_1224</name>
</gene>
<keyword evidence="2" id="KW-0732">Signal</keyword>
<protein>
    <submittedName>
        <fullName evidence="4">EF hand</fullName>
    </submittedName>
</protein>
<dbReference type="InterPro" id="IPR002048">
    <property type="entry name" value="EF_hand_dom"/>
</dbReference>
<dbReference type="Gene3D" id="1.10.238.10">
    <property type="entry name" value="EF-hand"/>
    <property type="match status" value="1"/>
</dbReference>
<dbReference type="EMBL" id="FOVJ01000002">
    <property type="protein sequence ID" value="SFN57811.1"/>
    <property type="molecule type" value="Genomic_DNA"/>
</dbReference>
<dbReference type="RefSeq" id="WP_074795790.1">
    <property type="nucleotide sequence ID" value="NZ_FOVJ01000002.1"/>
</dbReference>
<organism evidence="4 5">
    <name type="scientific">Nitrosospira briensis</name>
    <dbReference type="NCBI Taxonomy" id="35799"/>
    <lineage>
        <taxon>Bacteria</taxon>
        <taxon>Pseudomonadati</taxon>
        <taxon>Pseudomonadota</taxon>
        <taxon>Betaproteobacteria</taxon>
        <taxon>Nitrosomonadales</taxon>
        <taxon>Nitrosomonadaceae</taxon>
        <taxon>Nitrosospira</taxon>
    </lineage>
</organism>
<dbReference type="AlphaFoldDB" id="A0A1I5A5G2"/>
<sequence>MKVHLLIISIFSIVGPAHAEASKGQKADAPELVSPPWELYDANKDDYISAEEAEAQKMPSQTFRSLDVDRDGRLNHEEFSKAPPIKLE</sequence>
<evidence type="ECO:0000256" key="2">
    <source>
        <dbReference type="SAM" id="SignalP"/>
    </source>
</evidence>
<feature type="chain" id="PRO_5010315197" evidence="2">
    <location>
        <begin position="20"/>
        <end position="88"/>
    </location>
</feature>
<name>A0A1I5A5G2_9PROT</name>
<dbReference type="InterPro" id="IPR018247">
    <property type="entry name" value="EF_Hand_1_Ca_BS"/>
</dbReference>
<evidence type="ECO:0000259" key="3">
    <source>
        <dbReference type="Pfam" id="PF13202"/>
    </source>
</evidence>
<accession>A0A1I5A5G2</accession>
<feature type="signal peptide" evidence="2">
    <location>
        <begin position="1"/>
        <end position="19"/>
    </location>
</feature>
<dbReference type="InterPro" id="IPR011992">
    <property type="entry name" value="EF-hand-dom_pair"/>
</dbReference>
<feature type="compositionally biased region" description="Basic and acidic residues" evidence="1">
    <location>
        <begin position="66"/>
        <end position="80"/>
    </location>
</feature>
<feature type="region of interest" description="Disordered" evidence="1">
    <location>
        <begin position="53"/>
        <end position="88"/>
    </location>
</feature>
<dbReference type="Pfam" id="PF13202">
    <property type="entry name" value="EF-hand_5"/>
    <property type="match status" value="1"/>
</dbReference>
<feature type="domain" description="EF-hand" evidence="3">
    <location>
        <begin position="62"/>
        <end position="80"/>
    </location>
</feature>
<reference evidence="5" key="1">
    <citation type="submission" date="2016-10" db="EMBL/GenBank/DDBJ databases">
        <authorList>
            <person name="Varghese N."/>
        </authorList>
    </citation>
    <scope>NUCLEOTIDE SEQUENCE [LARGE SCALE GENOMIC DNA]</scope>
    <source>
        <strain evidence="5">Nsp8</strain>
    </source>
</reference>
<evidence type="ECO:0000313" key="4">
    <source>
        <dbReference type="EMBL" id="SFN57811.1"/>
    </source>
</evidence>
<dbReference type="SUPFAM" id="SSF47473">
    <property type="entry name" value="EF-hand"/>
    <property type="match status" value="1"/>
</dbReference>